<evidence type="ECO:0000256" key="1">
    <source>
        <dbReference type="SAM" id="MobiDB-lite"/>
    </source>
</evidence>
<dbReference type="Proteomes" id="UP000673691">
    <property type="component" value="Unassembled WGS sequence"/>
</dbReference>
<keyword evidence="3" id="KW-1185">Reference proteome</keyword>
<proteinExistence type="predicted"/>
<evidence type="ECO:0000313" key="2">
    <source>
        <dbReference type="EMBL" id="KAG5456447.1"/>
    </source>
</evidence>
<gene>
    <name evidence="2" type="ORF">BJ554DRAFT_3813</name>
</gene>
<dbReference type="AlphaFoldDB" id="A0A8H7ZNL2"/>
<dbReference type="EMBL" id="JAEFCI010011739">
    <property type="protein sequence ID" value="KAG5456447.1"/>
    <property type="molecule type" value="Genomic_DNA"/>
</dbReference>
<organism evidence="2 3">
    <name type="scientific">Olpidium bornovanus</name>
    <dbReference type="NCBI Taxonomy" id="278681"/>
    <lineage>
        <taxon>Eukaryota</taxon>
        <taxon>Fungi</taxon>
        <taxon>Fungi incertae sedis</taxon>
        <taxon>Olpidiomycota</taxon>
        <taxon>Olpidiomycotina</taxon>
        <taxon>Olpidiomycetes</taxon>
        <taxon>Olpidiales</taxon>
        <taxon>Olpidiaceae</taxon>
        <taxon>Olpidium</taxon>
    </lineage>
</organism>
<reference evidence="2 3" key="1">
    <citation type="journal article" name="Sci. Rep.">
        <title>Genome-scale phylogenetic analyses confirm Olpidium as the closest living zoosporic fungus to the non-flagellated, terrestrial fungi.</title>
        <authorList>
            <person name="Chang Y."/>
            <person name="Rochon D."/>
            <person name="Sekimoto S."/>
            <person name="Wang Y."/>
            <person name="Chovatia M."/>
            <person name="Sandor L."/>
            <person name="Salamov A."/>
            <person name="Grigoriev I.V."/>
            <person name="Stajich J.E."/>
            <person name="Spatafora J.W."/>
        </authorList>
    </citation>
    <scope>NUCLEOTIDE SEQUENCE [LARGE SCALE GENOMIC DNA]</scope>
    <source>
        <strain evidence="2">S191</strain>
    </source>
</reference>
<feature type="region of interest" description="Disordered" evidence="1">
    <location>
        <begin position="16"/>
        <end position="61"/>
    </location>
</feature>
<accession>A0A8H7ZNL2</accession>
<protein>
    <submittedName>
        <fullName evidence="2">Uncharacterized protein</fullName>
    </submittedName>
</protein>
<name>A0A8H7ZNL2_9FUNG</name>
<evidence type="ECO:0000313" key="3">
    <source>
        <dbReference type="Proteomes" id="UP000673691"/>
    </source>
</evidence>
<sequence length="104" mass="11269">MPLACWAGNRDCALATGRPTPRLEHGTASTPRHIGGRVTRSSRRSHGSQGHYVPDGQAGERVVRRKSIVNHAVWRPSALRRKSVPKTSLFATTALDRGPDGFCG</sequence>
<comment type="caution">
    <text evidence="2">The sequence shown here is derived from an EMBL/GenBank/DDBJ whole genome shotgun (WGS) entry which is preliminary data.</text>
</comment>